<keyword evidence="1" id="KW-1133">Transmembrane helix</keyword>
<dbReference type="RefSeq" id="WP_281392794.1">
    <property type="nucleotide sequence ID" value="NZ_JACHJL010000008.1"/>
</dbReference>
<keyword evidence="1" id="KW-0812">Transmembrane</keyword>
<comment type="caution">
    <text evidence="2">The sequence shown here is derived from an EMBL/GenBank/DDBJ whole genome shotgun (WGS) entry which is preliminary data.</text>
</comment>
<protein>
    <submittedName>
        <fullName evidence="2">Uncharacterized protein</fullName>
    </submittedName>
</protein>
<feature type="transmembrane region" description="Helical" evidence="1">
    <location>
        <begin position="12"/>
        <end position="29"/>
    </location>
</feature>
<proteinExistence type="predicted"/>
<evidence type="ECO:0000313" key="3">
    <source>
        <dbReference type="Proteomes" id="UP000588098"/>
    </source>
</evidence>
<accession>A0A7W9UZJ1</accession>
<gene>
    <name evidence="2" type="ORF">FHS42_003511</name>
</gene>
<dbReference type="AlphaFoldDB" id="A0A7W9UZJ1"/>
<evidence type="ECO:0000256" key="1">
    <source>
        <dbReference type="SAM" id="Phobius"/>
    </source>
</evidence>
<keyword evidence="3" id="KW-1185">Reference proteome</keyword>
<keyword evidence="1" id="KW-0472">Membrane</keyword>
<dbReference type="EMBL" id="JACHJL010000008">
    <property type="protein sequence ID" value="MBB5936436.1"/>
    <property type="molecule type" value="Genomic_DNA"/>
</dbReference>
<name>A0A7W9UZJ1_9ACTN</name>
<evidence type="ECO:0000313" key="2">
    <source>
        <dbReference type="EMBL" id="MBB5936436.1"/>
    </source>
</evidence>
<dbReference type="Proteomes" id="UP000588098">
    <property type="component" value="Unassembled WGS sequence"/>
</dbReference>
<organism evidence="2 3">
    <name type="scientific">Streptomyces zagrosensis</name>
    <dbReference type="NCBI Taxonomy" id="1042984"/>
    <lineage>
        <taxon>Bacteria</taxon>
        <taxon>Bacillati</taxon>
        <taxon>Actinomycetota</taxon>
        <taxon>Actinomycetes</taxon>
        <taxon>Kitasatosporales</taxon>
        <taxon>Streptomycetaceae</taxon>
        <taxon>Streptomyces</taxon>
    </lineage>
</organism>
<reference evidence="2 3" key="1">
    <citation type="submission" date="2020-08" db="EMBL/GenBank/DDBJ databases">
        <title>Genomic Encyclopedia of Type Strains, Phase III (KMG-III): the genomes of soil and plant-associated and newly described type strains.</title>
        <authorList>
            <person name="Whitman W."/>
        </authorList>
    </citation>
    <scope>NUCLEOTIDE SEQUENCE [LARGE SCALE GENOMIC DNA]</scope>
    <source>
        <strain evidence="2 3">CECT 8305</strain>
    </source>
</reference>
<sequence length="43" mass="4476">MTPSRARGQVQVAAGCSAVMCVVLIAYDLDTAVPATRGRAGRR</sequence>